<feature type="domain" description="Helix-turn-helix" evidence="1">
    <location>
        <begin position="265"/>
        <end position="312"/>
    </location>
</feature>
<name>A0AAP4F163_9FIRM</name>
<reference evidence="2 3" key="1">
    <citation type="submission" date="2023-05" db="EMBL/GenBank/DDBJ databases">
        <title>[ruminococcus] sp. nov., isolated from a pig farm feces dump.</title>
        <authorList>
            <person name="Chang Y.-H."/>
        </authorList>
    </citation>
    <scope>NUCLEOTIDE SEQUENCE [LARGE SCALE GENOMIC DNA]</scope>
    <source>
        <strain evidence="2 3">YH-rum2234</strain>
    </source>
</reference>
<dbReference type="SUPFAM" id="SSF46955">
    <property type="entry name" value="Putative DNA-binding domain"/>
    <property type="match status" value="1"/>
</dbReference>
<dbReference type="InterPro" id="IPR041657">
    <property type="entry name" value="HTH_17"/>
</dbReference>
<gene>
    <name evidence="2" type="ORF">QJ036_12195</name>
</gene>
<dbReference type="EMBL" id="JASGBQ010000027">
    <property type="protein sequence ID" value="MDI9243208.1"/>
    <property type="molecule type" value="Genomic_DNA"/>
</dbReference>
<protein>
    <submittedName>
        <fullName evidence="2">Helix-turn-helix domain-containing protein</fullName>
    </submittedName>
</protein>
<comment type="caution">
    <text evidence="2">The sequence shown here is derived from an EMBL/GenBank/DDBJ whole genome shotgun (WGS) entry which is preliminary data.</text>
</comment>
<evidence type="ECO:0000259" key="1">
    <source>
        <dbReference type="Pfam" id="PF12728"/>
    </source>
</evidence>
<organism evidence="2 3">
    <name type="scientific">Fusibacillus kribbianus</name>
    <dbReference type="NCBI Taxonomy" id="3044208"/>
    <lineage>
        <taxon>Bacteria</taxon>
        <taxon>Bacillati</taxon>
        <taxon>Bacillota</taxon>
        <taxon>Clostridia</taxon>
        <taxon>Lachnospirales</taxon>
        <taxon>Lachnospiraceae</taxon>
        <taxon>Fusibacillus</taxon>
    </lineage>
</organism>
<dbReference type="AlphaFoldDB" id="A0AAP4F163"/>
<dbReference type="GO" id="GO:0003677">
    <property type="term" value="F:DNA binding"/>
    <property type="evidence" value="ECO:0007669"/>
    <property type="project" value="InterPro"/>
</dbReference>
<keyword evidence="3" id="KW-1185">Reference proteome</keyword>
<dbReference type="RefSeq" id="WP_283231636.1">
    <property type="nucleotide sequence ID" value="NZ_JASGBQ010000027.1"/>
</dbReference>
<dbReference type="InterPro" id="IPR009061">
    <property type="entry name" value="DNA-bd_dom_put_sf"/>
</dbReference>
<accession>A0AAP4F163</accession>
<dbReference type="Pfam" id="PF12728">
    <property type="entry name" value="HTH_17"/>
    <property type="match status" value="1"/>
</dbReference>
<dbReference type="Proteomes" id="UP001300383">
    <property type="component" value="Unassembled WGS sequence"/>
</dbReference>
<sequence length="313" mass="36852">MEEHKDISEEDFRKWADEIIEQSPYKRKAGKKKKYMTVHEMGDLLGLKKTERYWLVHKGYFKTDETPYGMRVDIESFEDWYANQVKYRKVTGEEPGLELKRHSYSAKDIAGLLDIGEWQVYDEMKRAQVPFIIVNFCKRFPVEAFEKWYGKQTKYKKVEEKDEKLEESTMRMPEMARLLGVPRSTVYSILSSNEAAIETVVIGDRRRVVKKSFYEWYKTQNKYHLVGGDVPIAIEKESDPRLELMRRDIYHMDGSAKNIGNTENLTIREAALLADVNPATVSKWVTTGRIPHVKFGKMIRIPREAFEKWLTDQ</sequence>
<dbReference type="InterPro" id="IPR010093">
    <property type="entry name" value="SinI_DNA-bd"/>
</dbReference>
<proteinExistence type="predicted"/>
<evidence type="ECO:0000313" key="3">
    <source>
        <dbReference type="Proteomes" id="UP001300383"/>
    </source>
</evidence>
<evidence type="ECO:0000313" key="2">
    <source>
        <dbReference type="EMBL" id="MDI9243208.1"/>
    </source>
</evidence>
<dbReference type="NCBIfam" id="TIGR01764">
    <property type="entry name" value="excise"/>
    <property type="match status" value="1"/>
</dbReference>